<name>A0A3R8RXJ8_9FLAO</name>
<organism evidence="2 3">
    <name type="scientific">Maribacter algicola</name>
    <dbReference type="NCBI Taxonomy" id="2498892"/>
    <lineage>
        <taxon>Bacteria</taxon>
        <taxon>Pseudomonadati</taxon>
        <taxon>Bacteroidota</taxon>
        <taxon>Flavobacteriia</taxon>
        <taxon>Flavobacteriales</taxon>
        <taxon>Flavobacteriaceae</taxon>
        <taxon>Maribacter</taxon>
    </lineage>
</organism>
<dbReference type="NCBIfam" id="TIGR01451">
    <property type="entry name" value="B_ant_repeat"/>
    <property type="match status" value="1"/>
</dbReference>
<gene>
    <name evidence="2" type="ORF">DZC72_17055</name>
</gene>
<dbReference type="PANTHER" id="PTHR34819:SF5">
    <property type="entry name" value="CONSERVED REPEAT DOMAIN PROTEIN"/>
    <property type="match status" value="1"/>
</dbReference>
<dbReference type="InterPro" id="IPR051172">
    <property type="entry name" value="Chlamydia_OmcB"/>
</dbReference>
<feature type="domain" description="DUF11" evidence="1">
    <location>
        <begin position="287"/>
        <end position="418"/>
    </location>
</feature>
<dbReference type="InterPro" id="IPR047589">
    <property type="entry name" value="DUF11_rpt"/>
</dbReference>
<dbReference type="InterPro" id="IPR001434">
    <property type="entry name" value="OmcB-like_DUF11"/>
</dbReference>
<protein>
    <submittedName>
        <fullName evidence="2">DUF11 domain-containing protein</fullName>
    </submittedName>
</protein>
<proteinExistence type="predicted"/>
<keyword evidence="3" id="KW-1185">Reference proteome</keyword>
<dbReference type="PANTHER" id="PTHR34819">
    <property type="entry name" value="LARGE CYSTEINE-RICH PERIPLASMIC PROTEIN OMCB"/>
    <property type="match status" value="1"/>
</dbReference>
<dbReference type="EMBL" id="QUSX01000004">
    <property type="protein sequence ID" value="RRQ47690.1"/>
    <property type="molecule type" value="Genomic_DNA"/>
</dbReference>
<comment type="caution">
    <text evidence="2">The sequence shown here is derived from an EMBL/GenBank/DDBJ whole genome shotgun (WGS) entry which is preliminary data.</text>
</comment>
<dbReference type="Pfam" id="PF01345">
    <property type="entry name" value="DUF11"/>
    <property type="match status" value="1"/>
</dbReference>
<accession>A0A3R8RXJ8</accession>
<dbReference type="RefSeq" id="WP_133306768.1">
    <property type="nucleotide sequence ID" value="NZ_QUSX01000004.1"/>
</dbReference>
<dbReference type="Proteomes" id="UP000286990">
    <property type="component" value="Unassembled WGS sequence"/>
</dbReference>
<evidence type="ECO:0000259" key="1">
    <source>
        <dbReference type="Pfam" id="PF01345"/>
    </source>
</evidence>
<reference evidence="3" key="1">
    <citation type="submission" date="2018-08" db="EMBL/GenBank/DDBJ databases">
        <authorList>
            <person name="Khan S.A."/>
            <person name="J S.E."/>
        </authorList>
    </citation>
    <scope>NUCLEOTIDE SEQUENCE [LARGE SCALE GENOMIC DNA]</scope>
    <source>
        <strain evidence="3">PoM-212</strain>
    </source>
</reference>
<evidence type="ECO:0000313" key="3">
    <source>
        <dbReference type="Proteomes" id="UP000286990"/>
    </source>
</evidence>
<dbReference type="OrthoDB" id="904955at2"/>
<reference evidence="3" key="2">
    <citation type="submission" date="2018-12" db="EMBL/GenBank/DDBJ databases">
        <title>Maribacter lutimaris sp. nov., isolated from marine sediment.</title>
        <authorList>
            <person name="Kim K.K."/>
        </authorList>
    </citation>
    <scope>NUCLEOTIDE SEQUENCE [LARGE SCALE GENOMIC DNA]</scope>
    <source>
        <strain evidence="3">PoM-212</strain>
    </source>
</reference>
<evidence type="ECO:0000313" key="2">
    <source>
        <dbReference type="EMBL" id="RRQ47690.1"/>
    </source>
</evidence>
<feature type="non-terminal residue" evidence="2">
    <location>
        <position position="559"/>
    </location>
</feature>
<dbReference type="AlphaFoldDB" id="A0A3R8RXJ8"/>
<dbReference type="Gene3D" id="2.60.40.10">
    <property type="entry name" value="Immunoglobulins"/>
    <property type="match status" value="1"/>
</dbReference>
<dbReference type="InterPro" id="IPR013783">
    <property type="entry name" value="Ig-like_fold"/>
</dbReference>
<sequence length="559" mass="58667">MQQITFSFLRRKLFILVTIAFSTFTLGSITSFTSIEHEDVQNLYYEISKPLAGGAYSLNFSAADPSIYIPPIPYPTSLSAPLGRGNGDPLIPLAEFNNGSVDVKVESLAPEDMALGQIVPFELMIDVNGDTTPENGEITFLIGWNTLTTNGGDFGYDARPGDIGYGVIGAFIDTGDGDYVDSGNNATVSSFSWQLVNDEIVGVFTVGGLDDGDMVVMEAWLVLDDTIPAGIGGNVQSRLIDAVTGGNQDYTVANSGSISLNNGDAISTGNQTVPLLKPSDFFSADVDLAVTKIDLTDPVLLGEEFSYQIVVSNNGLSVANSIVLTDELNPNLQFISSVESNPNLVCSHDGSSSGGLLTCNIGALAPGESVTLTLNVKVLGSAPTLGGPLVECGQGADLENTVMVSTISNDTDLSNNTDCEPTDVEDPFICPTLSNETTDFSTCEDNQGQTLMVQADIPDIDIKFFIFSTQQGDPYVGGGTQLGTAVTPSGGTATSSTGISGLTPGTYYAYAILDTNDPDLTDPNCRPFVEIEINITAKPDVATTTVVQPTCEVPTGTIT</sequence>